<evidence type="ECO:0000256" key="2">
    <source>
        <dbReference type="SAM" id="Phobius"/>
    </source>
</evidence>
<dbReference type="EMBL" id="JAJAQC010000050">
    <property type="protein sequence ID" value="MDA0567173.1"/>
    <property type="molecule type" value="Genomic_DNA"/>
</dbReference>
<organism evidence="3 4">
    <name type="scientific">Streptomonospora mangrovi</name>
    <dbReference type="NCBI Taxonomy" id="2883123"/>
    <lineage>
        <taxon>Bacteria</taxon>
        <taxon>Bacillati</taxon>
        <taxon>Actinomycetota</taxon>
        <taxon>Actinomycetes</taxon>
        <taxon>Streptosporangiales</taxon>
        <taxon>Nocardiopsidaceae</taxon>
        <taxon>Streptomonospora</taxon>
    </lineage>
</organism>
<feature type="compositionally biased region" description="Low complexity" evidence="1">
    <location>
        <begin position="206"/>
        <end position="226"/>
    </location>
</feature>
<feature type="region of interest" description="Disordered" evidence="1">
    <location>
        <begin position="1"/>
        <end position="25"/>
    </location>
</feature>
<evidence type="ECO:0000256" key="1">
    <source>
        <dbReference type="SAM" id="MobiDB-lite"/>
    </source>
</evidence>
<reference evidence="3" key="1">
    <citation type="submission" date="2021-10" db="EMBL/GenBank/DDBJ databases">
        <title>Streptomonospora sp. nov., isolated from mangrove soil.</title>
        <authorList>
            <person name="Chen X."/>
            <person name="Ge X."/>
            <person name="Liu W."/>
        </authorList>
    </citation>
    <scope>NUCLEOTIDE SEQUENCE</scope>
    <source>
        <strain evidence="3">S1-112</strain>
    </source>
</reference>
<name>A0A9X3NPP2_9ACTN</name>
<evidence type="ECO:0000313" key="4">
    <source>
        <dbReference type="Proteomes" id="UP001140076"/>
    </source>
</evidence>
<sequence length="242" mass="23317">MAPPEADGDAAERAGAGGAVPAPRARAGTGRRIADLLVAPGAARGEVVVTFAAAVLGAGLALAGAGAAGWSLTAAAVAAIIAFDYAGGATANATGAAKRRFHGPHRRWPHHLGFVAAHVQPLVAAWAVPGLSLAEGAAVYLATLGAAVGVVAAPERLRRPAAFAATAVGVTAAAALLDVPPAIAWLAPVGLVKLLLGHLLPEAPGAVPEPPAAEAAPPGATAAPPGATAPPPREAGGPARAR</sequence>
<evidence type="ECO:0000313" key="3">
    <source>
        <dbReference type="EMBL" id="MDA0567173.1"/>
    </source>
</evidence>
<keyword evidence="4" id="KW-1185">Reference proteome</keyword>
<dbReference type="AlphaFoldDB" id="A0A9X3NPP2"/>
<protein>
    <submittedName>
        <fullName evidence="3">Uncharacterized protein</fullName>
    </submittedName>
</protein>
<dbReference type="Proteomes" id="UP001140076">
    <property type="component" value="Unassembled WGS sequence"/>
</dbReference>
<feature type="transmembrane region" description="Helical" evidence="2">
    <location>
        <begin position="137"/>
        <end position="154"/>
    </location>
</feature>
<gene>
    <name evidence="3" type="ORF">LG943_23050</name>
</gene>
<accession>A0A9X3NPP2</accession>
<feature type="transmembrane region" description="Helical" evidence="2">
    <location>
        <begin position="47"/>
        <end position="66"/>
    </location>
</feature>
<keyword evidence="2" id="KW-0812">Transmembrane</keyword>
<feature type="transmembrane region" description="Helical" evidence="2">
    <location>
        <begin position="112"/>
        <end position="131"/>
    </location>
</feature>
<keyword evidence="2" id="KW-0472">Membrane</keyword>
<feature type="transmembrane region" description="Helical" evidence="2">
    <location>
        <begin position="72"/>
        <end position="91"/>
    </location>
</feature>
<dbReference type="RefSeq" id="WP_270074422.1">
    <property type="nucleotide sequence ID" value="NZ_JAJAQC010000050.1"/>
</dbReference>
<comment type="caution">
    <text evidence="3">The sequence shown here is derived from an EMBL/GenBank/DDBJ whole genome shotgun (WGS) entry which is preliminary data.</text>
</comment>
<keyword evidence="2" id="KW-1133">Transmembrane helix</keyword>
<proteinExistence type="predicted"/>
<feature type="region of interest" description="Disordered" evidence="1">
    <location>
        <begin position="206"/>
        <end position="242"/>
    </location>
</feature>